<feature type="transmembrane region" description="Helical" evidence="2">
    <location>
        <begin position="202"/>
        <end position="228"/>
    </location>
</feature>
<feature type="compositionally biased region" description="Acidic residues" evidence="1">
    <location>
        <begin position="42"/>
        <end position="55"/>
    </location>
</feature>
<dbReference type="GO" id="GO:0009535">
    <property type="term" value="C:chloroplast thylakoid membrane"/>
    <property type="evidence" value="ECO:0007669"/>
    <property type="project" value="InterPro"/>
</dbReference>
<proteinExistence type="predicted"/>
<dbReference type="OrthoDB" id="2018626at2759"/>
<dbReference type="AlphaFoldDB" id="A0A1Y1HXT4"/>
<reference evidence="3 4" key="1">
    <citation type="journal article" date="2014" name="Nat. Commun.">
        <title>Klebsormidium flaccidum genome reveals primary factors for plant terrestrial adaptation.</title>
        <authorList>
            <person name="Hori K."/>
            <person name="Maruyama F."/>
            <person name="Fujisawa T."/>
            <person name="Togashi T."/>
            <person name="Yamamoto N."/>
            <person name="Seo M."/>
            <person name="Sato S."/>
            <person name="Yamada T."/>
            <person name="Mori H."/>
            <person name="Tajima N."/>
            <person name="Moriyama T."/>
            <person name="Ikeuchi M."/>
            <person name="Watanabe M."/>
            <person name="Wada H."/>
            <person name="Kobayashi K."/>
            <person name="Saito M."/>
            <person name="Masuda T."/>
            <person name="Sasaki-Sekimoto Y."/>
            <person name="Mashiguchi K."/>
            <person name="Awai K."/>
            <person name="Shimojima M."/>
            <person name="Masuda S."/>
            <person name="Iwai M."/>
            <person name="Nobusawa T."/>
            <person name="Narise T."/>
            <person name="Kondo S."/>
            <person name="Saito H."/>
            <person name="Sato R."/>
            <person name="Murakawa M."/>
            <person name="Ihara Y."/>
            <person name="Oshima-Yamada Y."/>
            <person name="Ohtaka K."/>
            <person name="Satoh M."/>
            <person name="Sonobe K."/>
            <person name="Ishii M."/>
            <person name="Ohtani R."/>
            <person name="Kanamori-Sato M."/>
            <person name="Honoki R."/>
            <person name="Miyazaki D."/>
            <person name="Mochizuki H."/>
            <person name="Umetsu J."/>
            <person name="Higashi K."/>
            <person name="Shibata D."/>
            <person name="Kamiya Y."/>
            <person name="Sato N."/>
            <person name="Nakamura Y."/>
            <person name="Tabata S."/>
            <person name="Ida S."/>
            <person name="Kurokawa K."/>
            <person name="Ohta H."/>
        </authorList>
    </citation>
    <scope>NUCLEOTIDE SEQUENCE [LARGE SCALE GENOMIC DNA]</scope>
    <source>
        <strain evidence="3 4">NIES-2285</strain>
    </source>
</reference>
<organism evidence="3 4">
    <name type="scientific">Klebsormidium nitens</name>
    <name type="common">Green alga</name>
    <name type="synonym">Ulothrix nitens</name>
    <dbReference type="NCBI Taxonomy" id="105231"/>
    <lineage>
        <taxon>Eukaryota</taxon>
        <taxon>Viridiplantae</taxon>
        <taxon>Streptophyta</taxon>
        <taxon>Klebsormidiophyceae</taxon>
        <taxon>Klebsormidiales</taxon>
        <taxon>Klebsormidiaceae</taxon>
        <taxon>Klebsormidium</taxon>
    </lineage>
</organism>
<dbReference type="Proteomes" id="UP000054558">
    <property type="component" value="Unassembled WGS sequence"/>
</dbReference>
<keyword evidence="4" id="KW-1185">Reference proteome</keyword>
<dbReference type="InterPro" id="IPR040340">
    <property type="entry name" value="CEST/Y3IP1"/>
</dbReference>
<gene>
    <name evidence="3" type="ORF">KFL_001500100</name>
</gene>
<evidence type="ECO:0000256" key="1">
    <source>
        <dbReference type="SAM" id="MobiDB-lite"/>
    </source>
</evidence>
<evidence type="ECO:0000313" key="4">
    <source>
        <dbReference type="Proteomes" id="UP000054558"/>
    </source>
</evidence>
<dbReference type="PANTHER" id="PTHR33672:SF3">
    <property type="entry name" value="YCF3-INTERACTING PROTEIN 1, CHLOROPLASTIC"/>
    <property type="match status" value="1"/>
</dbReference>
<dbReference type="PANTHER" id="PTHR33672">
    <property type="entry name" value="YCF3-INTERACTING PROTEIN 1, CHLOROPLASTIC"/>
    <property type="match status" value="1"/>
</dbReference>
<dbReference type="GO" id="GO:0080183">
    <property type="term" value="P:response to photooxidative stress"/>
    <property type="evidence" value="ECO:0007669"/>
    <property type="project" value="InterPro"/>
</dbReference>
<keyword evidence="2" id="KW-1133">Transmembrane helix</keyword>
<evidence type="ECO:0000256" key="2">
    <source>
        <dbReference type="SAM" id="Phobius"/>
    </source>
</evidence>
<evidence type="ECO:0000313" key="3">
    <source>
        <dbReference type="EMBL" id="GAQ83480.1"/>
    </source>
</evidence>
<sequence length="232" mass="25914">MSKGFAAHGNCSIQSNKQRTIRGTRGVVQAAQGESATAGVATEEEEYEDDEEYSEEEQRRDMAAIRNVLKALRTKRDMPFNEVKLTIMIEDPRLAEQREKYGIEDDSGVSREELAAALVDVNEGRVPDDAYVLRELTKEMLNWPNLDEELPSRSAPTQSPYFKTTDIGVDRRVMSDRMAWDAIPELDELQEKEKDIGEGNPVVGYGLLYGISGIPIIIGAVVVGILFLNSFK</sequence>
<feature type="region of interest" description="Disordered" evidence="1">
    <location>
        <begin position="1"/>
        <end position="59"/>
    </location>
</feature>
<keyword evidence="2" id="KW-0472">Membrane</keyword>
<dbReference type="GO" id="GO:0048564">
    <property type="term" value="P:photosystem I assembly"/>
    <property type="evidence" value="ECO:0007669"/>
    <property type="project" value="InterPro"/>
</dbReference>
<keyword evidence="2" id="KW-0812">Transmembrane</keyword>
<accession>A0A1Y1HXT4</accession>
<dbReference type="OMA" id="KRLNVDW"/>
<name>A0A1Y1HXT4_KLENI</name>
<protein>
    <submittedName>
        <fullName evidence="3">Thylakoid protein assisting PS1 assembly with Ycf3</fullName>
    </submittedName>
</protein>
<dbReference type="EMBL" id="DF237099">
    <property type="protein sequence ID" value="GAQ83480.1"/>
    <property type="molecule type" value="Genomic_DNA"/>
</dbReference>
<dbReference type="STRING" id="105231.A0A1Y1HXT4"/>